<protein>
    <submittedName>
        <fullName evidence="11">Odorant receptor 94b-like</fullName>
    </submittedName>
</protein>
<dbReference type="OrthoDB" id="6617147at2759"/>
<keyword evidence="10" id="KW-1185">Reference proteome</keyword>
<keyword evidence="2" id="KW-0716">Sensory transduction</keyword>
<dbReference type="GeneID" id="105271929"/>
<evidence type="ECO:0000256" key="2">
    <source>
        <dbReference type="ARBA" id="ARBA00022606"/>
    </source>
</evidence>
<evidence type="ECO:0000256" key="9">
    <source>
        <dbReference type="SAM" id="Phobius"/>
    </source>
</evidence>
<dbReference type="GO" id="GO:0004984">
    <property type="term" value="F:olfactory receptor activity"/>
    <property type="evidence" value="ECO:0007669"/>
    <property type="project" value="InterPro"/>
</dbReference>
<dbReference type="Pfam" id="PF02949">
    <property type="entry name" value="7tm_6"/>
    <property type="match status" value="1"/>
</dbReference>
<keyword evidence="5 9" id="KW-1133">Transmembrane helix</keyword>
<gene>
    <name evidence="11" type="primary">LOC105271929</name>
</gene>
<keyword evidence="6 9" id="KW-0472">Membrane</keyword>
<dbReference type="AlphaFoldDB" id="A0A9R1U888"/>
<accession>A0A9R1U888</accession>
<feature type="transmembrane region" description="Helical" evidence="9">
    <location>
        <begin position="56"/>
        <end position="76"/>
    </location>
</feature>
<dbReference type="GO" id="GO:0007165">
    <property type="term" value="P:signal transduction"/>
    <property type="evidence" value="ECO:0007669"/>
    <property type="project" value="UniProtKB-KW"/>
</dbReference>
<dbReference type="InterPro" id="IPR004117">
    <property type="entry name" value="7tm6_olfct_rcpt"/>
</dbReference>
<dbReference type="KEGG" id="fas:105271929"/>
<evidence type="ECO:0000256" key="5">
    <source>
        <dbReference type="ARBA" id="ARBA00022989"/>
    </source>
</evidence>
<keyword evidence="8" id="KW-0807">Transducer</keyword>
<keyword evidence="7" id="KW-0675">Receptor</keyword>
<evidence type="ECO:0000256" key="1">
    <source>
        <dbReference type="ARBA" id="ARBA00004141"/>
    </source>
</evidence>
<keyword evidence="3 9" id="KW-0812">Transmembrane</keyword>
<name>A0A9R1U888_9HYME</name>
<reference evidence="11" key="1">
    <citation type="submission" date="2025-08" db="UniProtKB">
        <authorList>
            <consortium name="RefSeq"/>
        </authorList>
    </citation>
    <scope>IDENTIFICATION</scope>
    <source>
        <strain evidence="11">USDA-PBARC FA_bdor</strain>
        <tissue evidence="11">Whole organism</tissue>
    </source>
</reference>
<evidence type="ECO:0000313" key="10">
    <source>
        <dbReference type="Proteomes" id="UP000694866"/>
    </source>
</evidence>
<evidence type="ECO:0000256" key="6">
    <source>
        <dbReference type="ARBA" id="ARBA00023136"/>
    </source>
</evidence>
<dbReference type="GO" id="GO:0005549">
    <property type="term" value="F:odorant binding"/>
    <property type="evidence" value="ECO:0007669"/>
    <property type="project" value="InterPro"/>
</dbReference>
<evidence type="ECO:0000256" key="3">
    <source>
        <dbReference type="ARBA" id="ARBA00022692"/>
    </source>
</evidence>
<comment type="subcellular location">
    <subcellularLocation>
        <location evidence="1">Membrane</location>
        <topology evidence="1">Multi-pass membrane protein</topology>
    </subcellularLocation>
</comment>
<evidence type="ECO:0000313" key="11">
    <source>
        <dbReference type="RefSeq" id="XP_011312059.1"/>
    </source>
</evidence>
<evidence type="ECO:0000256" key="8">
    <source>
        <dbReference type="ARBA" id="ARBA00023224"/>
    </source>
</evidence>
<organism evidence="10 11">
    <name type="scientific">Fopius arisanus</name>
    <dbReference type="NCBI Taxonomy" id="64838"/>
    <lineage>
        <taxon>Eukaryota</taxon>
        <taxon>Metazoa</taxon>
        <taxon>Ecdysozoa</taxon>
        <taxon>Arthropoda</taxon>
        <taxon>Hexapoda</taxon>
        <taxon>Insecta</taxon>
        <taxon>Pterygota</taxon>
        <taxon>Neoptera</taxon>
        <taxon>Endopterygota</taxon>
        <taxon>Hymenoptera</taxon>
        <taxon>Apocrita</taxon>
        <taxon>Ichneumonoidea</taxon>
        <taxon>Braconidae</taxon>
        <taxon>Opiinae</taxon>
        <taxon>Fopius</taxon>
    </lineage>
</organism>
<dbReference type="Proteomes" id="UP000694866">
    <property type="component" value="Unplaced"/>
</dbReference>
<evidence type="ECO:0000256" key="7">
    <source>
        <dbReference type="ARBA" id="ARBA00023170"/>
    </source>
</evidence>
<dbReference type="RefSeq" id="XP_011312059.1">
    <property type="nucleotide sequence ID" value="XM_011313757.1"/>
</dbReference>
<feature type="transmembrane region" description="Helical" evidence="9">
    <location>
        <begin position="29"/>
        <end position="49"/>
    </location>
</feature>
<dbReference type="GO" id="GO:0005886">
    <property type="term" value="C:plasma membrane"/>
    <property type="evidence" value="ECO:0007669"/>
    <property type="project" value="TreeGrafter"/>
</dbReference>
<evidence type="ECO:0000256" key="4">
    <source>
        <dbReference type="ARBA" id="ARBA00022725"/>
    </source>
</evidence>
<keyword evidence="4" id="KW-0552">Olfaction</keyword>
<dbReference type="PANTHER" id="PTHR21137">
    <property type="entry name" value="ODORANT RECEPTOR"/>
    <property type="match status" value="1"/>
</dbReference>
<dbReference type="PANTHER" id="PTHR21137:SF43">
    <property type="entry name" value="ODORANT RECEPTOR 47A-RELATED"/>
    <property type="match status" value="1"/>
</dbReference>
<proteinExistence type="predicted"/>
<sequence length="155" mass="17463">MTDLFQPIIEKHIAIIRVSKALDDCSHTFLLYELLDTIVVIGLLTYYLIAHGSASAGAVIVNYSLSMCNILVLVFMNCYMGQCLENESNNLLGVFYDSNWNDMPLSHQKGFIICMQYARKPLTMTAGKFYKFSLEGFTSILKSSMAFVSMLRTTI</sequence>